<keyword evidence="3" id="KW-0347">Helicase</keyword>
<dbReference type="CDD" id="cd18808">
    <property type="entry name" value="SF1_C_Upf1"/>
    <property type="match status" value="1"/>
</dbReference>
<organism evidence="6">
    <name type="scientific">Haptolina brevifila</name>
    <dbReference type="NCBI Taxonomy" id="156173"/>
    <lineage>
        <taxon>Eukaryota</taxon>
        <taxon>Haptista</taxon>
        <taxon>Haptophyta</taxon>
        <taxon>Prymnesiophyceae</taxon>
        <taxon>Prymnesiales</taxon>
        <taxon>Prymnesiaceae</taxon>
        <taxon>Haptolina</taxon>
    </lineage>
</organism>
<evidence type="ECO:0000256" key="3">
    <source>
        <dbReference type="ARBA" id="ARBA00022806"/>
    </source>
</evidence>
<dbReference type="Gene3D" id="3.40.50.300">
    <property type="entry name" value="P-loop containing nucleotide triphosphate hydrolases"/>
    <property type="match status" value="1"/>
</dbReference>
<keyword evidence="4" id="KW-0067">ATP-binding</keyword>
<evidence type="ECO:0000256" key="1">
    <source>
        <dbReference type="ARBA" id="ARBA00022741"/>
    </source>
</evidence>
<protein>
    <recommendedName>
        <fullName evidence="5">DNA2/NAM7 helicase-like C-terminal domain-containing protein</fullName>
    </recommendedName>
</protein>
<dbReference type="PANTHER" id="PTHR43788">
    <property type="entry name" value="DNA2/NAM7 HELICASE FAMILY MEMBER"/>
    <property type="match status" value="1"/>
</dbReference>
<dbReference type="Pfam" id="PF13087">
    <property type="entry name" value="AAA_12"/>
    <property type="match status" value="1"/>
</dbReference>
<keyword evidence="1" id="KW-0547">Nucleotide-binding</keyword>
<reference evidence="6" key="1">
    <citation type="submission" date="2021-01" db="EMBL/GenBank/DDBJ databases">
        <authorList>
            <person name="Corre E."/>
            <person name="Pelletier E."/>
            <person name="Niang G."/>
            <person name="Scheremetjew M."/>
            <person name="Finn R."/>
            <person name="Kale V."/>
            <person name="Holt S."/>
            <person name="Cochrane G."/>
            <person name="Meng A."/>
            <person name="Brown T."/>
            <person name="Cohen L."/>
        </authorList>
    </citation>
    <scope>NUCLEOTIDE SEQUENCE</scope>
    <source>
        <strain evidence="6">UTEX LB 985</strain>
    </source>
</reference>
<dbReference type="InterPro" id="IPR047187">
    <property type="entry name" value="SF1_C_Upf1"/>
</dbReference>
<dbReference type="SUPFAM" id="SSF52540">
    <property type="entry name" value="P-loop containing nucleoside triphosphate hydrolases"/>
    <property type="match status" value="1"/>
</dbReference>
<dbReference type="GO" id="GO:0005524">
    <property type="term" value="F:ATP binding"/>
    <property type="evidence" value="ECO:0007669"/>
    <property type="project" value="UniProtKB-KW"/>
</dbReference>
<dbReference type="EMBL" id="HBGU01041224">
    <property type="protein sequence ID" value="CAD9470540.1"/>
    <property type="molecule type" value="Transcribed_RNA"/>
</dbReference>
<name>A0A7S2E2A3_9EUKA</name>
<keyword evidence="2" id="KW-0378">Hydrolase</keyword>
<evidence type="ECO:0000256" key="2">
    <source>
        <dbReference type="ARBA" id="ARBA00022801"/>
    </source>
</evidence>
<accession>A0A7S2E2A3</accession>
<dbReference type="InterPro" id="IPR041679">
    <property type="entry name" value="DNA2/NAM7-like_C"/>
</dbReference>
<sequence length="241" mass="25673">MAPSYRLLTTQWRMHQSVADWSSSTFYDGRLRTHPSVASRLLCDMEGVDRTELTSAALTGISVAPTSGQRGLERRGRGGELTNVAEVDAAVGHAAALLRAGVLPSDIVIISPYTAQVALLKRALADADVEPQRSPSGGESPLAESSAGKMAFGSLAQVEVATVDSYQGREAEAVILSLVRSNPRKQVGFLSDHRRLNVAVTRARRHVAVVCDPQTVSSDPVIASLLDHVAAQGSWRPPSLL</sequence>
<evidence type="ECO:0000256" key="4">
    <source>
        <dbReference type="ARBA" id="ARBA00022840"/>
    </source>
</evidence>
<dbReference type="AlphaFoldDB" id="A0A7S2E2A3"/>
<dbReference type="InterPro" id="IPR027417">
    <property type="entry name" value="P-loop_NTPase"/>
</dbReference>
<evidence type="ECO:0000259" key="5">
    <source>
        <dbReference type="Pfam" id="PF13087"/>
    </source>
</evidence>
<dbReference type="GO" id="GO:0043139">
    <property type="term" value="F:5'-3' DNA helicase activity"/>
    <property type="evidence" value="ECO:0007669"/>
    <property type="project" value="TreeGrafter"/>
</dbReference>
<dbReference type="InterPro" id="IPR050534">
    <property type="entry name" value="Coronavir_polyprotein_1ab"/>
</dbReference>
<dbReference type="GO" id="GO:0016787">
    <property type="term" value="F:hydrolase activity"/>
    <property type="evidence" value="ECO:0007669"/>
    <property type="project" value="UniProtKB-KW"/>
</dbReference>
<proteinExistence type="predicted"/>
<gene>
    <name evidence="6" type="ORF">CBRE1094_LOCUS22443</name>
</gene>
<evidence type="ECO:0000313" key="6">
    <source>
        <dbReference type="EMBL" id="CAD9470540.1"/>
    </source>
</evidence>
<feature type="domain" description="DNA2/NAM7 helicase-like C-terminal" evidence="5">
    <location>
        <begin position="6"/>
        <end position="213"/>
    </location>
</feature>
<dbReference type="PANTHER" id="PTHR43788:SF3">
    <property type="entry name" value="P-LOOP CONTAINING NUCLEOSIDE TRIPHOSPHATE HYDROLASES SUPERFAMILY PROTEIN"/>
    <property type="match status" value="1"/>
</dbReference>